<dbReference type="OrthoDB" id="2684236at2759"/>
<dbReference type="Proteomes" id="UP000244005">
    <property type="component" value="Unassembled WGS sequence"/>
</dbReference>
<name>A0A2R6W090_MARPO</name>
<gene>
    <name evidence="2" type="ORF">MARPO_0209s0003</name>
</gene>
<dbReference type="Pfam" id="PF07173">
    <property type="entry name" value="GRDP-like"/>
    <property type="match status" value="1"/>
</dbReference>
<sequence>MDKMSAPGSKEIQEYESELLAALEINLSVDLIGAAKRQLSFLRAVHCVPGLHRGPAVLLAIKRYYNFWMPLAAECFQRGKRANWEGSKALLPSFDVQWVWHCHRLNPMAYRKYCSTVFHEVIDFPMLSDAESEASARDRCRKLWIKRYPKEPFDILPQIRKLATGQVYPIDEQSDDNNEEDEAEENQLVSAIARQSSFYFQVSQPYMWDERFLRAALQRYKCFLHILRKSEGKILCVPTYDIDLMWHSHQLSPLAYANDTHALLGCVMDHDDTLEKGPNTKLDQGFQDTARLWENTFGQPYEKAGSMSRGTQPLSPTPLPSDDGGFERVPVALPWSYQPKDVNQYLKILSPRYVVEVCLLIKSAVGDISLKEGGDLFLRLKALDAHKLMKLDIPLFPGIRQPQWQKLWLLQCEVSTRGVILELRCHVRSCFKSLATTTKLGESVLSWQELQESSLLSVDRVFQLKDKKRQLFHDNHALSQGAALRLGASITPSVPAPYLLKSVPDRVTDDQGEMISTLYLRMRRNQPQEGRWMSRTVLDHRGKECFVIRIRAAKGIWRKGKDRPVGVDWNERVIHICEGGWNYISGFIGKAPVKVVGTAIPFADDLGQYKLRWSLSSGEMLTISRPMEELNWESNLIFSLDGSSHGLVRLLNGRKLAYQVPGATADDEEGFVTLVRHTPDAPQGKATALFNWKLSAMEIYPEEDVLLVLLLCTSTLRSVADLGGKNYENLYARRRAKETKPGLKDWGSVVIENPRSQSNLMLWYVNPGNVLSSEEGAPSTGVLGSNDAADGCGNCASSCGVGVDWEGGKSFAEETSSYVGFGGGIGGRQDRRTGSGVQLEGIVIKT</sequence>
<dbReference type="AlphaFoldDB" id="A0A2R6W090"/>
<dbReference type="Pfam" id="PF25335">
    <property type="entry name" value="GRDP_C"/>
    <property type="match status" value="1"/>
</dbReference>
<proteinExistence type="predicted"/>
<dbReference type="Gramene" id="Mp1g29810.1">
    <property type="protein sequence ID" value="Mp1g29810.1.cds"/>
    <property type="gene ID" value="Mp1g29810"/>
</dbReference>
<feature type="domain" description="GRPD C-terminal" evidence="1">
    <location>
        <begin position="537"/>
        <end position="699"/>
    </location>
</feature>
<organism evidence="2 3">
    <name type="scientific">Marchantia polymorpha</name>
    <name type="common">Common liverwort</name>
    <name type="synonym">Marchantia aquatica</name>
    <dbReference type="NCBI Taxonomy" id="3197"/>
    <lineage>
        <taxon>Eukaryota</taxon>
        <taxon>Viridiplantae</taxon>
        <taxon>Streptophyta</taxon>
        <taxon>Embryophyta</taxon>
        <taxon>Marchantiophyta</taxon>
        <taxon>Marchantiopsida</taxon>
        <taxon>Marchantiidae</taxon>
        <taxon>Marchantiales</taxon>
        <taxon>Marchantiaceae</taxon>
        <taxon>Marchantia</taxon>
    </lineage>
</organism>
<dbReference type="InterPro" id="IPR057518">
    <property type="entry name" value="GRDP_C"/>
</dbReference>
<protein>
    <recommendedName>
        <fullName evidence="1">GRPD C-terminal domain-containing protein</fullName>
    </recommendedName>
</protein>
<dbReference type="PANTHER" id="PTHR34365">
    <property type="entry name" value="ENOLASE (DUF1399)"/>
    <property type="match status" value="1"/>
</dbReference>
<accession>A0A2R6W090</accession>
<evidence type="ECO:0000259" key="1">
    <source>
        <dbReference type="Pfam" id="PF25335"/>
    </source>
</evidence>
<dbReference type="InterPro" id="IPR009836">
    <property type="entry name" value="GRDP-like"/>
</dbReference>
<keyword evidence="3" id="KW-1185">Reference proteome</keyword>
<evidence type="ECO:0000313" key="2">
    <source>
        <dbReference type="EMBL" id="PTQ27270.1"/>
    </source>
</evidence>
<reference evidence="3" key="1">
    <citation type="journal article" date="2017" name="Cell">
        <title>Insights into land plant evolution garnered from the Marchantia polymorpha genome.</title>
        <authorList>
            <person name="Bowman J.L."/>
            <person name="Kohchi T."/>
            <person name="Yamato K.T."/>
            <person name="Jenkins J."/>
            <person name="Shu S."/>
            <person name="Ishizaki K."/>
            <person name="Yamaoka S."/>
            <person name="Nishihama R."/>
            <person name="Nakamura Y."/>
            <person name="Berger F."/>
            <person name="Adam C."/>
            <person name="Aki S.S."/>
            <person name="Althoff F."/>
            <person name="Araki T."/>
            <person name="Arteaga-Vazquez M.A."/>
            <person name="Balasubrmanian S."/>
            <person name="Barry K."/>
            <person name="Bauer D."/>
            <person name="Boehm C.R."/>
            <person name="Briginshaw L."/>
            <person name="Caballero-Perez J."/>
            <person name="Catarino B."/>
            <person name="Chen F."/>
            <person name="Chiyoda S."/>
            <person name="Chovatia M."/>
            <person name="Davies K.M."/>
            <person name="Delmans M."/>
            <person name="Demura T."/>
            <person name="Dierschke T."/>
            <person name="Dolan L."/>
            <person name="Dorantes-Acosta A.E."/>
            <person name="Eklund D.M."/>
            <person name="Florent S.N."/>
            <person name="Flores-Sandoval E."/>
            <person name="Fujiyama A."/>
            <person name="Fukuzawa H."/>
            <person name="Galik B."/>
            <person name="Grimanelli D."/>
            <person name="Grimwood J."/>
            <person name="Grossniklaus U."/>
            <person name="Hamada T."/>
            <person name="Haseloff J."/>
            <person name="Hetherington A.J."/>
            <person name="Higo A."/>
            <person name="Hirakawa Y."/>
            <person name="Hundley H.N."/>
            <person name="Ikeda Y."/>
            <person name="Inoue K."/>
            <person name="Inoue S.I."/>
            <person name="Ishida S."/>
            <person name="Jia Q."/>
            <person name="Kakita M."/>
            <person name="Kanazawa T."/>
            <person name="Kawai Y."/>
            <person name="Kawashima T."/>
            <person name="Kennedy M."/>
            <person name="Kinose K."/>
            <person name="Kinoshita T."/>
            <person name="Kohara Y."/>
            <person name="Koide E."/>
            <person name="Komatsu K."/>
            <person name="Kopischke S."/>
            <person name="Kubo M."/>
            <person name="Kyozuka J."/>
            <person name="Lagercrantz U."/>
            <person name="Lin S.S."/>
            <person name="Lindquist E."/>
            <person name="Lipzen A.M."/>
            <person name="Lu C.W."/>
            <person name="De Luna E."/>
            <person name="Martienssen R.A."/>
            <person name="Minamino N."/>
            <person name="Mizutani M."/>
            <person name="Mizutani M."/>
            <person name="Mochizuki N."/>
            <person name="Monte I."/>
            <person name="Mosher R."/>
            <person name="Nagasaki H."/>
            <person name="Nakagami H."/>
            <person name="Naramoto S."/>
            <person name="Nishitani K."/>
            <person name="Ohtani M."/>
            <person name="Okamoto T."/>
            <person name="Okumura M."/>
            <person name="Phillips J."/>
            <person name="Pollak B."/>
            <person name="Reinders A."/>
            <person name="Rovekamp M."/>
            <person name="Sano R."/>
            <person name="Sawa S."/>
            <person name="Schmid M.W."/>
            <person name="Shirakawa M."/>
            <person name="Solano R."/>
            <person name="Spunde A."/>
            <person name="Suetsugu N."/>
            <person name="Sugano S."/>
            <person name="Sugiyama A."/>
            <person name="Sun R."/>
            <person name="Suzuki Y."/>
            <person name="Takenaka M."/>
            <person name="Takezawa D."/>
            <person name="Tomogane H."/>
            <person name="Tsuzuki M."/>
            <person name="Ueda T."/>
            <person name="Umeda M."/>
            <person name="Ward J.M."/>
            <person name="Watanabe Y."/>
            <person name="Yazaki K."/>
            <person name="Yokoyama R."/>
            <person name="Yoshitake Y."/>
            <person name="Yotsui I."/>
            <person name="Zachgo S."/>
            <person name="Schmutz J."/>
        </authorList>
    </citation>
    <scope>NUCLEOTIDE SEQUENCE [LARGE SCALE GENOMIC DNA]</scope>
    <source>
        <strain evidence="3">Tak-1</strain>
    </source>
</reference>
<dbReference type="EMBL" id="KZ772876">
    <property type="protein sequence ID" value="PTQ27270.1"/>
    <property type="molecule type" value="Genomic_DNA"/>
</dbReference>
<evidence type="ECO:0000313" key="3">
    <source>
        <dbReference type="Proteomes" id="UP000244005"/>
    </source>
</evidence>
<dbReference type="PANTHER" id="PTHR34365:SF2">
    <property type="entry name" value="ENOLASE (DUF1399)"/>
    <property type="match status" value="1"/>
</dbReference>